<protein>
    <submittedName>
        <fullName evidence="3">Uncharacterized protein</fullName>
    </submittedName>
</protein>
<comment type="caution">
    <text evidence="3">The sequence shown here is derived from an EMBL/GenBank/DDBJ whole genome shotgun (WGS) entry which is preliminary data.</text>
</comment>
<feature type="compositionally biased region" description="Low complexity" evidence="1">
    <location>
        <begin position="136"/>
        <end position="150"/>
    </location>
</feature>
<dbReference type="AlphaFoldDB" id="A0A9W8TD08"/>
<organism evidence="3 4">
    <name type="scientific">Agrocybe chaxingu</name>
    <dbReference type="NCBI Taxonomy" id="84603"/>
    <lineage>
        <taxon>Eukaryota</taxon>
        <taxon>Fungi</taxon>
        <taxon>Dikarya</taxon>
        <taxon>Basidiomycota</taxon>
        <taxon>Agaricomycotina</taxon>
        <taxon>Agaricomycetes</taxon>
        <taxon>Agaricomycetidae</taxon>
        <taxon>Agaricales</taxon>
        <taxon>Agaricineae</taxon>
        <taxon>Strophariaceae</taxon>
        <taxon>Agrocybe</taxon>
    </lineage>
</organism>
<reference evidence="3" key="1">
    <citation type="submission" date="2022-07" db="EMBL/GenBank/DDBJ databases">
        <title>Genome Sequence of Agrocybe chaxingu.</title>
        <authorList>
            <person name="Buettner E."/>
        </authorList>
    </citation>
    <scope>NUCLEOTIDE SEQUENCE</scope>
    <source>
        <strain evidence="3">MP-N11</strain>
    </source>
</reference>
<sequence length="292" mass="30400">MMMTGAGIGMGTGKGIRSGARSATYGTTTLACGTGIIVFGTVPASNETVLPPSAVYLLDADPPFATSAPFAPASVPNQPMFASGQLAAGREHSLVINVTSAETPYILQRFFVFPRPPAQKDTIGQLPSGSSRGQNPAATATSPPTPSATSQTLNSNSPDPGAQQAVRALAAVLGTLAFLIIACIIIFLFLRFSTAQAVGGTTCGGREMTYGSQVGSRRSRRPETVYTTFTSTESILRNDSVWSPSHRSTRSHFSRGDGYRSEGRNTIDFTPPPLPPKPGRVSSPNTVGSGTT</sequence>
<keyword evidence="4" id="KW-1185">Reference proteome</keyword>
<evidence type="ECO:0000313" key="3">
    <source>
        <dbReference type="EMBL" id="KAJ3515542.1"/>
    </source>
</evidence>
<feature type="compositionally biased region" description="Polar residues" evidence="1">
    <location>
        <begin position="125"/>
        <end position="134"/>
    </location>
</feature>
<feature type="compositionally biased region" description="Basic and acidic residues" evidence="1">
    <location>
        <begin position="254"/>
        <end position="265"/>
    </location>
</feature>
<name>A0A9W8TD08_9AGAR</name>
<evidence type="ECO:0000256" key="2">
    <source>
        <dbReference type="SAM" id="Phobius"/>
    </source>
</evidence>
<proteinExistence type="predicted"/>
<evidence type="ECO:0000313" key="4">
    <source>
        <dbReference type="Proteomes" id="UP001148786"/>
    </source>
</evidence>
<keyword evidence="2" id="KW-0472">Membrane</keyword>
<evidence type="ECO:0000256" key="1">
    <source>
        <dbReference type="SAM" id="MobiDB-lite"/>
    </source>
</evidence>
<gene>
    <name evidence="3" type="ORF">NLJ89_g1686</name>
</gene>
<feature type="compositionally biased region" description="Polar residues" evidence="1">
    <location>
        <begin position="282"/>
        <end position="292"/>
    </location>
</feature>
<accession>A0A9W8TD08</accession>
<feature type="region of interest" description="Disordered" evidence="1">
    <location>
        <begin position="241"/>
        <end position="292"/>
    </location>
</feature>
<keyword evidence="2" id="KW-1133">Transmembrane helix</keyword>
<keyword evidence="2" id="KW-0812">Transmembrane</keyword>
<feature type="transmembrane region" description="Helical" evidence="2">
    <location>
        <begin position="168"/>
        <end position="190"/>
    </location>
</feature>
<dbReference type="EMBL" id="JANKHO010000091">
    <property type="protein sequence ID" value="KAJ3515542.1"/>
    <property type="molecule type" value="Genomic_DNA"/>
</dbReference>
<dbReference type="OrthoDB" id="3006363at2759"/>
<feature type="region of interest" description="Disordered" evidence="1">
    <location>
        <begin position="121"/>
        <end position="161"/>
    </location>
</feature>
<dbReference type="Proteomes" id="UP001148786">
    <property type="component" value="Unassembled WGS sequence"/>
</dbReference>